<dbReference type="Proteomes" id="UP000235347">
    <property type="component" value="Unassembled WGS sequence"/>
</dbReference>
<name>A0A2N7WEU6_9BURK</name>
<reference evidence="1 2" key="1">
    <citation type="submission" date="2018-01" db="EMBL/GenBank/DDBJ databases">
        <title>Whole genome analyses suggest that Burkholderia sensu lato contains two further novel genera in the rhizoxinica-symbiotica group Mycetohabitans gen. nov., and Trinickia gen. nov.: implications for the evolution of diazotrophy and nodulation in the Burkholderiaceae.</title>
        <authorList>
            <person name="Estrada-de los Santos P."/>
            <person name="Palmer M."/>
            <person name="Chavez-Ramirez B."/>
            <person name="Beukes C."/>
            <person name="Steenkamp E.T."/>
            <person name="Hirsch A.M."/>
            <person name="Manyaka P."/>
            <person name="Maluk M."/>
            <person name="Lafos M."/>
            <person name="Crook M."/>
            <person name="Gross E."/>
            <person name="Simon M.F."/>
            <person name="Bueno dos Reis Junior F."/>
            <person name="Poole P.S."/>
            <person name="Venter S.N."/>
            <person name="James E.K."/>
        </authorList>
    </citation>
    <scope>NUCLEOTIDE SEQUENCE [LARGE SCALE GENOMIC DNA]</scope>
    <source>
        <strain evidence="1 2">GP25-8</strain>
    </source>
</reference>
<gene>
    <name evidence="1" type="ORF">C0Z19_03715</name>
</gene>
<dbReference type="EMBL" id="PNYB01000002">
    <property type="protein sequence ID" value="PMS27884.1"/>
    <property type="molecule type" value="Genomic_DNA"/>
</dbReference>
<accession>A0A2N7WEU6</accession>
<evidence type="ECO:0000313" key="1">
    <source>
        <dbReference type="EMBL" id="PMS27884.1"/>
    </source>
</evidence>
<sequence>MNDSYERRALLLQLGSVLQTTSLLLAHERPDETLGELTEAQPLLADVPLLEYAYQRMTVREFVAAALRAFCLWPQLLLETPLDRAALASPVREHLFHDNPHGWAAYAASIQSEVAWFGKPTPVAGNRHDGDGARRTA</sequence>
<comment type="caution">
    <text evidence="1">The sequence shown here is derived from an EMBL/GenBank/DDBJ whole genome shotgun (WGS) entry which is preliminary data.</text>
</comment>
<proteinExistence type="predicted"/>
<dbReference type="AlphaFoldDB" id="A0A2N7WEU6"/>
<dbReference type="RefSeq" id="WP_102608535.1">
    <property type="nucleotide sequence ID" value="NZ_CADIKD010000004.1"/>
</dbReference>
<organism evidence="1 2">
    <name type="scientific">Trinickia soli</name>
    <dbReference type="NCBI Taxonomy" id="380675"/>
    <lineage>
        <taxon>Bacteria</taxon>
        <taxon>Pseudomonadati</taxon>
        <taxon>Pseudomonadota</taxon>
        <taxon>Betaproteobacteria</taxon>
        <taxon>Burkholderiales</taxon>
        <taxon>Burkholderiaceae</taxon>
        <taxon>Trinickia</taxon>
    </lineage>
</organism>
<protein>
    <submittedName>
        <fullName evidence="1">Uncharacterized protein</fullName>
    </submittedName>
</protein>
<keyword evidence="2" id="KW-1185">Reference proteome</keyword>
<evidence type="ECO:0000313" key="2">
    <source>
        <dbReference type="Proteomes" id="UP000235347"/>
    </source>
</evidence>